<evidence type="ECO:0000313" key="4">
    <source>
        <dbReference type="EMBL" id="GAX14360.1"/>
    </source>
</evidence>
<proteinExistence type="inferred from homology"/>
<comment type="caution">
    <text evidence="4">The sequence shown here is derived from an EMBL/GenBank/DDBJ whole genome shotgun (WGS) entry which is preliminary data.</text>
</comment>
<feature type="compositionally biased region" description="Acidic residues" evidence="2">
    <location>
        <begin position="821"/>
        <end position="830"/>
    </location>
</feature>
<keyword evidence="5" id="KW-1185">Reference proteome</keyword>
<evidence type="ECO:0000313" key="5">
    <source>
        <dbReference type="Proteomes" id="UP000198406"/>
    </source>
</evidence>
<name>A0A1Z5JK23_FISSO</name>
<evidence type="ECO:0000256" key="1">
    <source>
        <dbReference type="ARBA" id="ARBA00007129"/>
    </source>
</evidence>
<reference evidence="4 5" key="1">
    <citation type="journal article" date="2015" name="Plant Cell">
        <title>Oil accumulation by the oleaginous diatom Fistulifera solaris as revealed by the genome and transcriptome.</title>
        <authorList>
            <person name="Tanaka T."/>
            <person name="Maeda Y."/>
            <person name="Veluchamy A."/>
            <person name="Tanaka M."/>
            <person name="Abida H."/>
            <person name="Marechal E."/>
            <person name="Bowler C."/>
            <person name="Muto M."/>
            <person name="Sunaga Y."/>
            <person name="Tanaka M."/>
            <person name="Yoshino T."/>
            <person name="Taniguchi T."/>
            <person name="Fukuda Y."/>
            <person name="Nemoto M."/>
            <person name="Matsumoto M."/>
            <person name="Wong P.S."/>
            <person name="Aburatani S."/>
            <person name="Fujibuchi W."/>
        </authorList>
    </citation>
    <scope>NUCLEOTIDE SEQUENCE [LARGE SCALE GENOMIC DNA]</scope>
    <source>
        <strain evidence="4 5">JPCC DA0580</strain>
    </source>
</reference>
<comment type="similarity">
    <text evidence="1">Belongs to the TUB family.</text>
</comment>
<dbReference type="PANTHER" id="PTHR16517">
    <property type="entry name" value="TUBBY-RELATED"/>
    <property type="match status" value="1"/>
</dbReference>
<feature type="domain" description="Tubby C-terminal" evidence="3">
    <location>
        <begin position="736"/>
        <end position="916"/>
    </location>
</feature>
<feature type="region of interest" description="Disordered" evidence="2">
    <location>
        <begin position="703"/>
        <end position="747"/>
    </location>
</feature>
<dbReference type="PRINTS" id="PR01573">
    <property type="entry name" value="SUPERTUBBY"/>
</dbReference>
<dbReference type="AlphaFoldDB" id="A0A1Z5JK23"/>
<evidence type="ECO:0000256" key="2">
    <source>
        <dbReference type="SAM" id="MobiDB-lite"/>
    </source>
</evidence>
<dbReference type="PANTHER" id="PTHR16517:SF7">
    <property type="entry name" value="PROTEIN KING TUBBY"/>
    <property type="match status" value="1"/>
</dbReference>
<dbReference type="EMBL" id="BDSP01000080">
    <property type="protein sequence ID" value="GAX14360.1"/>
    <property type="molecule type" value="Genomic_DNA"/>
</dbReference>
<dbReference type="Pfam" id="PF01167">
    <property type="entry name" value="Tub"/>
    <property type="match status" value="1"/>
</dbReference>
<sequence>MKTTNTGDGDEEVFLAESEVFSETAAKQIAVNSDREESSLPDAHDTAEQQMALVEKGTSFSPEIEDTDMEIGNNSERSDEMAMGTAPCGIVCLPIDALHAVASFLDPSEWSEFALADKAACRVARAIVRRVRMHAFKCAVEAATAWKLGFQEDARELISLYISEGVPVYPRSYGHEHHTMLWRMQTEIRMKQEEENDESSFQVDPFYEQRESFREQSGGLSRDMTYLEVKALFLMHKESKIEPGLVLSRRDLSPHRTVVDSWYKALNADSPKDIPSHKRKLRLNIHQHLYDHHLAGRYAADDGGFIYAPVSLSVDFFHSNNTRRRNTQRGIFRPRSPHLEFGLLPAVAGEEEDENPFEPRIPNADLHAQLFAHAIGLARDARNQPHVDLFEPQIEPSPFKEKPVVDLVDTMVYSAATVLRGMPDFATGVSLSLDDLQIRFDSYERKLDALLAKNDNAAFDECLLDFWDEIFPSTAGIHYHDGHTAVPRLSSLQDFLTKPCPKAVGVVQCEIQRIKSPSRGKGVSVKGRFFPTYEYRLFIRDRPFAPLAPLIEEDYIRKDTVLLVARSRAQMDVRGMVPTIISKKGANNYFICLPEQGDLDAHFETVNNQEEGSDSLSSVRPRSVACVDDKRVQYLGRLQSNFIGTEFQIFSPCRIKPHAKKVDGNFGEDISPSTDHVPSRRSIFHFPLRRANVGTDMAADEPRNRHFFFGSPGQDMTGQARRSKRRAIAASTPEPKEDKEETNSTYVSEEEIGIIAYTANLLGSRPRTMDVCIPKVTTESSLHWKSYLEEADAGDDASMLSSLRKILQRIDAQERNPIADDGQEQDDVSDPNDTMGLTVLQNRPPWWNMELGSFVLNFGGRVSVASVKNFQLCERHDQDNILLQFGRIQGRHSFTMDFQHPLTAVQAFSIAISSLQSKITLG</sequence>
<gene>
    <name evidence="4" type="ORF">FisN_11Hh183</name>
</gene>
<protein>
    <recommendedName>
        <fullName evidence="3">Tubby C-terminal domain-containing protein</fullName>
    </recommendedName>
</protein>
<dbReference type="Proteomes" id="UP000198406">
    <property type="component" value="Unassembled WGS sequence"/>
</dbReference>
<dbReference type="InParanoid" id="A0A1Z5JK23"/>
<dbReference type="InterPro" id="IPR000007">
    <property type="entry name" value="Tubby_C"/>
</dbReference>
<dbReference type="SUPFAM" id="SSF54518">
    <property type="entry name" value="Tubby C-terminal domain-like"/>
    <property type="match status" value="1"/>
</dbReference>
<accession>A0A1Z5JK23</accession>
<dbReference type="Gene3D" id="3.20.90.10">
    <property type="entry name" value="Tubby Protein, Chain A"/>
    <property type="match status" value="1"/>
</dbReference>
<evidence type="ECO:0000259" key="3">
    <source>
        <dbReference type="Pfam" id="PF01167"/>
    </source>
</evidence>
<organism evidence="4 5">
    <name type="scientific">Fistulifera solaris</name>
    <name type="common">Oleaginous diatom</name>
    <dbReference type="NCBI Taxonomy" id="1519565"/>
    <lineage>
        <taxon>Eukaryota</taxon>
        <taxon>Sar</taxon>
        <taxon>Stramenopiles</taxon>
        <taxon>Ochrophyta</taxon>
        <taxon>Bacillariophyta</taxon>
        <taxon>Bacillariophyceae</taxon>
        <taxon>Bacillariophycidae</taxon>
        <taxon>Naviculales</taxon>
        <taxon>Naviculaceae</taxon>
        <taxon>Fistulifera</taxon>
    </lineage>
</organism>
<feature type="region of interest" description="Disordered" evidence="2">
    <location>
        <begin position="814"/>
        <end position="834"/>
    </location>
</feature>
<dbReference type="InterPro" id="IPR025659">
    <property type="entry name" value="Tubby-like_C"/>
</dbReference>
<dbReference type="OrthoDB" id="45629at2759"/>